<organism evidence="1 2">
    <name type="scientific">Acinetobacter chengduensis</name>
    <dbReference type="NCBI Taxonomy" id="2420890"/>
    <lineage>
        <taxon>Bacteria</taxon>
        <taxon>Pseudomonadati</taxon>
        <taxon>Pseudomonadota</taxon>
        <taxon>Gammaproteobacteria</taxon>
        <taxon>Moraxellales</taxon>
        <taxon>Moraxellaceae</taxon>
        <taxon>Acinetobacter</taxon>
    </lineage>
</organism>
<evidence type="ECO:0000313" key="1">
    <source>
        <dbReference type="EMBL" id="RLL19031.1"/>
    </source>
</evidence>
<dbReference type="EMBL" id="RCHC01000019">
    <property type="protein sequence ID" value="RLL19031.1"/>
    <property type="molecule type" value="Genomic_DNA"/>
</dbReference>
<dbReference type="Proteomes" id="UP000280271">
    <property type="component" value="Unassembled WGS sequence"/>
</dbReference>
<dbReference type="RefSeq" id="WP_121523585.1">
    <property type="nucleotide sequence ID" value="NZ_RCHC01000019.1"/>
</dbReference>
<protein>
    <submittedName>
        <fullName evidence="1">Uncharacterized protein</fullName>
    </submittedName>
</protein>
<keyword evidence="2" id="KW-1185">Reference proteome</keyword>
<evidence type="ECO:0000313" key="2">
    <source>
        <dbReference type="Proteomes" id="UP000280271"/>
    </source>
</evidence>
<proteinExistence type="predicted"/>
<comment type="caution">
    <text evidence="1">The sequence shown here is derived from an EMBL/GenBank/DDBJ whole genome shotgun (WGS) entry which is preliminary data.</text>
</comment>
<accession>A0ABX9TTB5</accession>
<gene>
    <name evidence="1" type="ORF">D9K81_14855</name>
</gene>
<name>A0ABX9TTB5_9GAMM</name>
<sequence>MSDLLRREFLIKVLMTIGIHKLVAFTGLKENQVLDMSTGCTAISDLAIECVYQALAECA</sequence>
<reference evidence="1 2" key="1">
    <citation type="submission" date="2018-09" db="EMBL/GenBank/DDBJ databases">
        <title>The draft genome of Acinetobacter sp. strains.</title>
        <authorList>
            <person name="Qin J."/>
            <person name="Feng Y."/>
            <person name="Zong Z."/>
        </authorList>
    </citation>
    <scope>NUCLEOTIDE SEQUENCE [LARGE SCALE GENOMIC DNA]</scope>
    <source>
        <strain evidence="1 2">WCHAc060005</strain>
    </source>
</reference>